<organism evidence="2 3">
    <name type="scientific">Tilletiaria anomala (strain ATCC 24038 / CBS 436.72 / UBC 951)</name>
    <dbReference type="NCBI Taxonomy" id="1037660"/>
    <lineage>
        <taxon>Eukaryota</taxon>
        <taxon>Fungi</taxon>
        <taxon>Dikarya</taxon>
        <taxon>Basidiomycota</taxon>
        <taxon>Ustilaginomycotina</taxon>
        <taxon>Exobasidiomycetes</taxon>
        <taxon>Georgefischeriales</taxon>
        <taxon>Tilletiariaceae</taxon>
        <taxon>Tilletiaria</taxon>
    </lineage>
</organism>
<reference evidence="2 3" key="1">
    <citation type="submission" date="2014-05" db="EMBL/GenBank/DDBJ databases">
        <title>Draft genome sequence of a rare smut relative, Tilletiaria anomala UBC 951.</title>
        <authorList>
            <consortium name="DOE Joint Genome Institute"/>
            <person name="Toome M."/>
            <person name="Kuo A."/>
            <person name="Henrissat B."/>
            <person name="Lipzen A."/>
            <person name="Tritt A."/>
            <person name="Yoshinaga Y."/>
            <person name="Zane M."/>
            <person name="Barry K."/>
            <person name="Grigoriev I.V."/>
            <person name="Spatafora J.W."/>
            <person name="Aimea M.C."/>
        </authorList>
    </citation>
    <scope>NUCLEOTIDE SEQUENCE [LARGE SCALE GENOMIC DNA]</scope>
    <source>
        <strain evidence="2 3">UBC 951</strain>
    </source>
</reference>
<proteinExistence type="predicted"/>
<dbReference type="RefSeq" id="XP_013242137.1">
    <property type="nucleotide sequence ID" value="XM_013386683.1"/>
</dbReference>
<feature type="compositionally biased region" description="Polar residues" evidence="1">
    <location>
        <begin position="55"/>
        <end position="65"/>
    </location>
</feature>
<feature type="compositionally biased region" description="Gly residues" evidence="1">
    <location>
        <begin position="300"/>
        <end position="313"/>
    </location>
</feature>
<feature type="compositionally biased region" description="Gly residues" evidence="1">
    <location>
        <begin position="110"/>
        <end position="128"/>
    </location>
</feature>
<comment type="caution">
    <text evidence="2">The sequence shown here is derived from an EMBL/GenBank/DDBJ whole genome shotgun (WGS) entry which is preliminary data.</text>
</comment>
<evidence type="ECO:0000313" key="2">
    <source>
        <dbReference type="EMBL" id="KDN42713.1"/>
    </source>
</evidence>
<name>A0A066VR11_TILAU</name>
<keyword evidence="3" id="KW-1185">Reference proteome</keyword>
<dbReference type="HOGENOM" id="CLU_794967_0_0_1"/>
<dbReference type="InParanoid" id="A0A066VR11"/>
<sequence>MLSTHFPTHSIGLTSSSRPSTNSTGDGSAYGPPGAPGPSGAADHLSAPPGLPSISPFSTRPNSSHGCPGSPMDRPTLPPLSSLSRPGTAGGAGGRGDEPLAVGIGATGAAAGGGGRNSISGLAGGVGGDAAIRLPSSRANSLSFGNRLPSRSGPRGDALDFHTASSSFALMNKSPAFASGPVFGGSVAGAVLEKDRLPSRGGLPVGFLGMGGTADRSRARGSAGGNVNGIATGTGAAPSSSVRTSPDDSLFQFHPPPLDRVRDDRDLKRPTDDMNDGRAHKRFATMGDAPSCGEVVAAAGGSGGGGSGLGGGRPPSRRVSIADLCGPSNGDADEADVEDALAGVGGARS</sequence>
<accession>A0A066VR11</accession>
<feature type="compositionally biased region" description="Basic and acidic residues" evidence="1">
    <location>
        <begin position="257"/>
        <end position="278"/>
    </location>
</feature>
<feature type="compositionally biased region" description="Polar residues" evidence="1">
    <location>
        <begin position="1"/>
        <end position="24"/>
    </location>
</feature>
<protein>
    <submittedName>
        <fullName evidence="2">Uncharacterized protein</fullName>
    </submittedName>
</protein>
<dbReference type="AlphaFoldDB" id="A0A066VR11"/>
<feature type="region of interest" description="Disordered" evidence="1">
    <location>
        <begin position="298"/>
        <end position="335"/>
    </location>
</feature>
<dbReference type="Proteomes" id="UP000027361">
    <property type="component" value="Unassembled WGS sequence"/>
</dbReference>
<dbReference type="GeneID" id="25265683"/>
<evidence type="ECO:0000313" key="3">
    <source>
        <dbReference type="Proteomes" id="UP000027361"/>
    </source>
</evidence>
<feature type="region of interest" description="Disordered" evidence="1">
    <location>
        <begin position="211"/>
        <end position="286"/>
    </location>
</feature>
<evidence type="ECO:0000256" key="1">
    <source>
        <dbReference type="SAM" id="MobiDB-lite"/>
    </source>
</evidence>
<gene>
    <name evidence="2" type="ORF">K437DRAFT_263686</name>
</gene>
<feature type="compositionally biased region" description="Low complexity" evidence="1">
    <location>
        <begin position="25"/>
        <end position="43"/>
    </location>
</feature>
<dbReference type="EMBL" id="JMSN01000067">
    <property type="protein sequence ID" value="KDN42713.1"/>
    <property type="molecule type" value="Genomic_DNA"/>
</dbReference>
<feature type="region of interest" description="Disordered" evidence="1">
    <location>
        <begin position="1"/>
        <end position="158"/>
    </location>
</feature>